<evidence type="ECO:0000256" key="1">
    <source>
        <dbReference type="SAM" id="SignalP"/>
    </source>
</evidence>
<accession>A0A1C4VPT8</accession>
<protein>
    <submittedName>
        <fullName evidence="2">Uncharacterized protein</fullName>
    </submittedName>
</protein>
<evidence type="ECO:0000313" key="3">
    <source>
        <dbReference type="Proteomes" id="UP000199375"/>
    </source>
</evidence>
<proteinExistence type="predicted"/>
<sequence length="146" mass="16107">MDLARRATAGVVALTMGLFAAVSWSSPALAVSWERNQATRGTVDNGYDKDCTPADPFSNSVACWQPYGDVLWVSNNSSLGDTPTAVWWNYYPSDSTLYRQGTCTFTSAGWGYCNKDMHENSLIKLRICDSPDADRQCWTSIISTRA</sequence>
<reference evidence="2 3" key="1">
    <citation type="submission" date="2016-06" db="EMBL/GenBank/DDBJ databases">
        <authorList>
            <person name="Kjaerup R.B."/>
            <person name="Dalgaard T.S."/>
            <person name="Juul-Madsen H.R."/>
        </authorList>
    </citation>
    <scope>NUCLEOTIDE SEQUENCE [LARGE SCALE GENOMIC DNA]</scope>
    <source>
        <strain evidence="2 3">DSM 45626</strain>
    </source>
</reference>
<evidence type="ECO:0000313" key="2">
    <source>
        <dbReference type="EMBL" id="SCE86034.1"/>
    </source>
</evidence>
<keyword evidence="1" id="KW-0732">Signal</keyword>
<organism evidence="2 3">
    <name type="scientific">Micromonospora haikouensis</name>
    <dbReference type="NCBI Taxonomy" id="686309"/>
    <lineage>
        <taxon>Bacteria</taxon>
        <taxon>Bacillati</taxon>
        <taxon>Actinomycetota</taxon>
        <taxon>Actinomycetes</taxon>
        <taxon>Micromonosporales</taxon>
        <taxon>Micromonosporaceae</taxon>
        <taxon>Micromonospora</taxon>
    </lineage>
</organism>
<dbReference type="EMBL" id="FMCW01000010">
    <property type="protein sequence ID" value="SCE86034.1"/>
    <property type="molecule type" value="Genomic_DNA"/>
</dbReference>
<name>A0A1C4VPT8_9ACTN</name>
<gene>
    <name evidence="2" type="ORF">GA0070558_110118</name>
</gene>
<dbReference type="Proteomes" id="UP000199375">
    <property type="component" value="Unassembled WGS sequence"/>
</dbReference>
<dbReference type="RefSeq" id="WP_141722207.1">
    <property type="nucleotide sequence ID" value="NZ_FMCW01000010.1"/>
</dbReference>
<feature type="signal peptide" evidence="1">
    <location>
        <begin position="1"/>
        <end position="30"/>
    </location>
</feature>
<dbReference type="AlphaFoldDB" id="A0A1C4VPT8"/>
<feature type="chain" id="PRO_5008706139" evidence="1">
    <location>
        <begin position="31"/>
        <end position="146"/>
    </location>
</feature>